<proteinExistence type="predicted"/>
<sequence length="148" mass="16942">MKKFIAFILLVTLIGLMGCSSEDEERLSFFQEYKAEQYTIEDHENAPTSEEIAERVKPYLTDEALKELKASKKFNVMPALAANRNKNIEFSNAEFSNKQENDDGSIDYDYKLQLNVYNDSGSEPFTIVGEVTFINKDGEMKISRDQES</sequence>
<dbReference type="EMBL" id="SOPW01000001">
    <property type="protein sequence ID" value="TFB25109.1"/>
    <property type="molecule type" value="Genomic_DNA"/>
</dbReference>
<evidence type="ECO:0000313" key="2">
    <source>
        <dbReference type="Proteomes" id="UP000297975"/>
    </source>
</evidence>
<organism evidence="1 2">
    <name type="scientific">Filobacillus milosensis</name>
    <dbReference type="NCBI Taxonomy" id="94137"/>
    <lineage>
        <taxon>Bacteria</taxon>
        <taxon>Bacillati</taxon>
        <taxon>Bacillota</taxon>
        <taxon>Bacilli</taxon>
        <taxon>Bacillales</taxon>
        <taxon>Bacillaceae</taxon>
        <taxon>Filobacillus</taxon>
    </lineage>
</organism>
<reference evidence="1 2" key="1">
    <citation type="submission" date="2019-03" db="EMBL/GenBank/DDBJ databases">
        <authorList>
            <person name="He R.-H."/>
        </authorList>
    </citation>
    <scope>NUCLEOTIDE SEQUENCE [LARGE SCALE GENOMIC DNA]</scope>
    <source>
        <strain evidence="2">SH 714</strain>
    </source>
</reference>
<keyword evidence="2" id="KW-1185">Reference proteome</keyword>
<dbReference type="PROSITE" id="PS51257">
    <property type="entry name" value="PROKAR_LIPOPROTEIN"/>
    <property type="match status" value="1"/>
</dbReference>
<evidence type="ECO:0000313" key="1">
    <source>
        <dbReference type="EMBL" id="TFB25109.1"/>
    </source>
</evidence>
<dbReference type="AlphaFoldDB" id="A0A4Y8IVD2"/>
<gene>
    <name evidence="1" type="ORF">E3U55_01570</name>
</gene>
<dbReference type="Proteomes" id="UP000297975">
    <property type="component" value="Unassembled WGS sequence"/>
</dbReference>
<comment type="caution">
    <text evidence="1">The sequence shown here is derived from an EMBL/GenBank/DDBJ whole genome shotgun (WGS) entry which is preliminary data.</text>
</comment>
<name>A0A4Y8IVD2_9BACI</name>
<evidence type="ECO:0008006" key="3">
    <source>
        <dbReference type="Google" id="ProtNLM"/>
    </source>
</evidence>
<dbReference type="RefSeq" id="WP_134338567.1">
    <property type="nucleotide sequence ID" value="NZ_SOPW01000001.1"/>
</dbReference>
<accession>A0A4Y8IVD2</accession>
<dbReference type="OrthoDB" id="2934622at2"/>
<protein>
    <recommendedName>
        <fullName evidence="3">Lipoprotein</fullName>
    </recommendedName>
</protein>